<organism evidence="2 3">
    <name type="scientific">Blastomyces gilchristii (strain SLH14081)</name>
    <name type="common">Blastomyces dermatitidis</name>
    <dbReference type="NCBI Taxonomy" id="559298"/>
    <lineage>
        <taxon>Eukaryota</taxon>
        <taxon>Fungi</taxon>
        <taxon>Dikarya</taxon>
        <taxon>Ascomycota</taxon>
        <taxon>Pezizomycotina</taxon>
        <taxon>Eurotiomycetes</taxon>
        <taxon>Eurotiomycetidae</taxon>
        <taxon>Onygenales</taxon>
        <taxon>Ajellomycetaceae</taxon>
        <taxon>Blastomyces</taxon>
    </lineage>
</organism>
<dbReference type="VEuPathDB" id="FungiDB:BDBG_04105"/>
<protein>
    <submittedName>
        <fullName evidence="2">Uncharacterized protein</fullName>
    </submittedName>
</protein>
<evidence type="ECO:0000313" key="3">
    <source>
        <dbReference type="Proteomes" id="UP000002038"/>
    </source>
</evidence>
<dbReference type="RefSeq" id="XP_002625236.1">
    <property type="nucleotide sequence ID" value="XM_002625190.1"/>
</dbReference>
<dbReference type="EMBL" id="GG657454">
    <property type="protein sequence ID" value="OAT08114.1"/>
    <property type="molecule type" value="Genomic_DNA"/>
</dbReference>
<evidence type="ECO:0000256" key="1">
    <source>
        <dbReference type="SAM" id="MobiDB-lite"/>
    </source>
</evidence>
<accession>A0A179UJF0</accession>
<gene>
    <name evidence="2" type="ORF">BDBG_04105</name>
</gene>
<keyword evidence="3" id="KW-1185">Reference proteome</keyword>
<dbReference type="Proteomes" id="UP000002038">
    <property type="component" value="Unassembled WGS sequence"/>
</dbReference>
<name>A0A179UJF0_BLAGS</name>
<dbReference type="AlphaFoldDB" id="A0A179UJF0"/>
<sequence>MSSYRREDKEITELCRLNSAVFLAGLRYIIEEKLQIELLRVTVSETKLSPEFSLNDHTGSYATVLAGEGSGVAVERAGEEPDTDEPTGRRDNISLQGTVTTTAAAREAGEEGEEDVAMRAVLLQLINTAVFIFN</sequence>
<proteinExistence type="predicted"/>
<dbReference type="KEGG" id="bgh:BDBG_04105"/>
<reference evidence="3" key="1">
    <citation type="journal article" date="2015" name="PLoS Genet.">
        <title>The dynamic genome and transcriptome of the human fungal pathogen Blastomyces and close relative Emmonsia.</title>
        <authorList>
            <person name="Munoz J.F."/>
            <person name="Gauthier G.M."/>
            <person name="Desjardins C.A."/>
            <person name="Gallo J.E."/>
            <person name="Holder J."/>
            <person name="Sullivan T.D."/>
            <person name="Marty A.J."/>
            <person name="Carmen J.C."/>
            <person name="Chen Z."/>
            <person name="Ding L."/>
            <person name="Gujja S."/>
            <person name="Magrini V."/>
            <person name="Misas E."/>
            <person name="Mitreva M."/>
            <person name="Priest M."/>
            <person name="Saif S."/>
            <person name="Whiston E.A."/>
            <person name="Young S."/>
            <person name="Zeng Q."/>
            <person name="Goldman W.E."/>
            <person name="Mardis E.R."/>
            <person name="Taylor J.W."/>
            <person name="McEwen J.G."/>
            <person name="Clay O.K."/>
            <person name="Klein B.S."/>
            <person name="Cuomo C.A."/>
        </authorList>
    </citation>
    <scope>NUCLEOTIDE SEQUENCE [LARGE SCALE GENOMIC DNA]</scope>
    <source>
        <strain evidence="3">SLH14081</strain>
    </source>
</reference>
<evidence type="ECO:0000313" key="2">
    <source>
        <dbReference type="EMBL" id="OAT08114.1"/>
    </source>
</evidence>
<feature type="region of interest" description="Disordered" evidence="1">
    <location>
        <begin position="76"/>
        <end position="111"/>
    </location>
</feature>
<dbReference type="GeneID" id="8504830"/>
<feature type="compositionally biased region" description="Low complexity" evidence="1">
    <location>
        <begin position="97"/>
        <end position="106"/>
    </location>
</feature>